<name>A0A7K5VJF5_9CORV</name>
<dbReference type="AlphaFoldDB" id="A0A7K5VJF5"/>
<feature type="non-terminal residue" evidence="2">
    <location>
        <position position="71"/>
    </location>
</feature>
<feature type="region of interest" description="Disordered" evidence="1">
    <location>
        <begin position="1"/>
        <end position="71"/>
    </location>
</feature>
<reference evidence="2 3" key="1">
    <citation type="submission" date="2019-09" db="EMBL/GenBank/DDBJ databases">
        <title>Bird 10,000 Genomes (B10K) Project - Family phase.</title>
        <authorList>
            <person name="Zhang G."/>
        </authorList>
    </citation>
    <scope>NUCLEOTIDE SEQUENCE [LARGE SCALE GENOMIC DNA]</scope>
    <source>
        <strain evidence="2">B10K-DU-001-71</strain>
        <tissue evidence="2">Muscle</tissue>
    </source>
</reference>
<accession>A0A7K5VJF5</accession>
<evidence type="ECO:0000256" key="1">
    <source>
        <dbReference type="SAM" id="MobiDB-lite"/>
    </source>
</evidence>
<evidence type="ECO:0000313" key="2">
    <source>
        <dbReference type="EMBL" id="NWU29152.1"/>
    </source>
</evidence>
<sequence length="71" mass="7920">MVALSLQQGQDPPSVLSDLELARQLQHEEYQQHHPHHPLPPPPQPLPAQASGRPAGERRQRPKPDLDCALL</sequence>
<feature type="non-terminal residue" evidence="2">
    <location>
        <position position="1"/>
    </location>
</feature>
<dbReference type="Proteomes" id="UP000584415">
    <property type="component" value="Unassembled WGS sequence"/>
</dbReference>
<comment type="caution">
    <text evidence="2">The sequence shown here is derived from an EMBL/GenBank/DDBJ whole genome shotgun (WGS) entry which is preliminary data.</text>
</comment>
<keyword evidence="3" id="KW-1185">Reference proteome</keyword>
<dbReference type="EMBL" id="VYXC01010067">
    <property type="protein sequence ID" value="NWU29152.1"/>
    <property type="molecule type" value="Genomic_DNA"/>
</dbReference>
<feature type="compositionally biased region" description="Basic and acidic residues" evidence="1">
    <location>
        <begin position="55"/>
        <end position="71"/>
    </location>
</feature>
<keyword evidence="2" id="KW-0378">Hydrolase</keyword>
<feature type="compositionally biased region" description="Polar residues" evidence="1">
    <location>
        <begin position="1"/>
        <end position="11"/>
    </location>
</feature>
<evidence type="ECO:0000313" key="3">
    <source>
        <dbReference type="Proteomes" id="UP000584415"/>
    </source>
</evidence>
<dbReference type="GO" id="GO:0016787">
    <property type="term" value="F:hydrolase activity"/>
    <property type="evidence" value="ECO:0007669"/>
    <property type="project" value="UniProtKB-KW"/>
</dbReference>
<protein>
    <submittedName>
        <fullName evidence="2">MINY1 hydrolase</fullName>
    </submittedName>
</protein>
<proteinExistence type="predicted"/>
<gene>
    <name evidence="2" type="primary">Mindy1</name>
    <name evidence="2" type="ORF">DYACAS_R15712</name>
</gene>
<organism evidence="2 3">
    <name type="scientific">Platysteira castanea</name>
    <dbReference type="NCBI Taxonomy" id="1160851"/>
    <lineage>
        <taxon>Eukaryota</taxon>
        <taxon>Metazoa</taxon>
        <taxon>Chordata</taxon>
        <taxon>Craniata</taxon>
        <taxon>Vertebrata</taxon>
        <taxon>Euteleostomi</taxon>
        <taxon>Archelosauria</taxon>
        <taxon>Archosauria</taxon>
        <taxon>Dinosauria</taxon>
        <taxon>Saurischia</taxon>
        <taxon>Theropoda</taxon>
        <taxon>Coelurosauria</taxon>
        <taxon>Aves</taxon>
        <taxon>Neognathae</taxon>
        <taxon>Neoaves</taxon>
        <taxon>Telluraves</taxon>
        <taxon>Australaves</taxon>
        <taxon>Passeriformes</taxon>
        <taxon>Corvoidea</taxon>
        <taxon>Platysteiridae</taxon>
        <taxon>Platysteira</taxon>
    </lineage>
</organism>